<evidence type="ECO:0000259" key="2">
    <source>
        <dbReference type="Pfam" id="PF02994"/>
    </source>
</evidence>
<dbReference type="GeneTree" id="ENSGT01150000286982"/>
<feature type="coiled-coil region" evidence="1">
    <location>
        <begin position="1"/>
        <end position="56"/>
    </location>
</feature>
<dbReference type="Proteomes" id="UP000823872">
    <property type="component" value="Chromosome A3"/>
</dbReference>
<dbReference type="Gene3D" id="3.30.70.1820">
    <property type="entry name" value="L1 transposable element, RRM domain"/>
    <property type="match status" value="1"/>
</dbReference>
<evidence type="ECO:0000313" key="4">
    <source>
        <dbReference type="Proteomes" id="UP000823872"/>
    </source>
</evidence>
<accession>A0ABI7XE39</accession>
<feature type="domain" description="L1 transposable element RRM" evidence="2">
    <location>
        <begin position="52"/>
        <end position="147"/>
    </location>
</feature>
<dbReference type="InterPro" id="IPR042566">
    <property type="entry name" value="L1_C"/>
</dbReference>
<proteinExistence type="predicted"/>
<protein>
    <recommendedName>
        <fullName evidence="2">L1 transposable element RRM domain-containing protein</fullName>
    </recommendedName>
</protein>
<reference evidence="3" key="2">
    <citation type="submission" date="2025-08" db="UniProtKB">
        <authorList>
            <consortium name="Ensembl"/>
        </authorList>
    </citation>
    <scope>IDENTIFICATION</scope>
    <source>
        <strain evidence="3">breed Abyssinian</strain>
    </source>
</reference>
<keyword evidence="4" id="KW-1185">Reference proteome</keyword>
<sequence>METTMARIEEAEERIGELEDKIMEKEEAEKKRDKKIQEYEGKIRELSDTLKRNNIRIIRIPEEEERGKGAEGVLEEIIAENFLDLGKEKDIEIQEAQRTPFSRNLNRSARHIIVKLAKYKDKEKILKAARDKRALTYKGRPIRLVTDLSTETWQARKKWQEIFNVMNRKKYAAENPLSSKSVI</sequence>
<dbReference type="Gene3D" id="3.30.250.20">
    <property type="entry name" value="L1 transposable element, C-terminal domain"/>
    <property type="match status" value="1"/>
</dbReference>
<keyword evidence="1" id="KW-0175">Coiled coil</keyword>
<evidence type="ECO:0000256" key="1">
    <source>
        <dbReference type="SAM" id="Coils"/>
    </source>
</evidence>
<dbReference type="PANTHER" id="PTHR11505">
    <property type="entry name" value="L1 TRANSPOSABLE ELEMENT-RELATED"/>
    <property type="match status" value="1"/>
</dbReference>
<evidence type="ECO:0000313" key="3">
    <source>
        <dbReference type="Ensembl" id="ENSFCTP00005020798.1"/>
    </source>
</evidence>
<dbReference type="Gene3D" id="1.20.5.390">
    <property type="entry name" value="L1 transposable element, trimerization domain"/>
    <property type="match status" value="1"/>
</dbReference>
<dbReference type="InterPro" id="IPR043636">
    <property type="entry name" value="L1_RRM_dom"/>
</dbReference>
<dbReference type="InterPro" id="IPR004244">
    <property type="entry name" value="Transposase_22"/>
</dbReference>
<reference evidence="3" key="3">
    <citation type="submission" date="2025-09" db="UniProtKB">
        <authorList>
            <consortium name="Ensembl"/>
        </authorList>
    </citation>
    <scope>IDENTIFICATION</scope>
    <source>
        <strain evidence="3">breed Abyssinian</strain>
    </source>
</reference>
<name>A0ABI7XE39_FELCA</name>
<dbReference type="Pfam" id="PF02994">
    <property type="entry name" value="Transposase_22"/>
    <property type="match status" value="1"/>
</dbReference>
<reference evidence="3 4" key="1">
    <citation type="submission" date="2021-02" db="EMBL/GenBank/DDBJ databases">
        <title>Safari Cat Assemblies.</title>
        <authorList>
            <person name="Bredemeyer K.R."/>
            <person name="Murphy W.J."/>
        </authorList>
    </citation>
    <scope>NUCLEOTIDE SEQUENCE [LARGE SCALE GENOMIC DNA]</scope>
</reference>
<dbReference type="Ensembl" id="ENSFCTT00005031550.1">
    <property type="protein sequence ID" value="ENSFCTP00005020798.1"/>
    <property type="gene ID" value="ENSFCTG00005011285.1"/>
</dbReference>
<organism evidence="3 4">
    <name type="scientific">Felis catus</name>
    <name type="common">Cat</name>
    <name type="synonym">Felis silvestris catus</name>
    <dbReference type="NCBI Taxonomy" id="9685"/>
    <lineage>
        <taxon>Eukaryota</taxon>
        <taxon>Metazoa</taxon>
        <taxon>Chordata</taxon>
        <taxon>Craniata</taxon>
        <taxon>Vertebrata</taxon>
        <taxon>Euteleostomi</taxon>
        <taxon>Mammalia</taxon>
        <taxon>Eutheria</taxon>
        <taxon>Laurasiatheria</taxon>
        <taxon>Carnivora</taxon>
        <taxon>Feliformia</taxon>
        <taxon>Felidae</taxon>
        <taxon>Felinae</taxon>
        <taxon>Felis</taxon>
    </lineage>
</organism>